<reference evidence="1 2" key="1">
    <citation type="submission" date="2017-01" db="EMBL/GenBank/DDBJ databases">
        <authorList>
            <person name="Mah S.A."/>
            <person name="Swanson W.J."/>
            <person name="Moy G.W."/>
            <person name="Vacquier V.D."/>
        </authorList>
    </citation>
    <scope>NUCLEOTIDE SEQUENCE [LARGE SCALE GENOMIC DNA]</scope>
    <source>
        <strain evidence="1 2">DSM 29590</strain>
    </source>
</reference>
<evidence type="ECO:0000313" key="2">
    <source>
        <dbReference type="Proteomes" id="UP000186019"/>
    </source>
</evidence>
<dbReference type="InterPro" id="IPR032466">
    <property type="entry name" value="Metal_Hydrolase"/>
</dbReference>
<dbReference type="STRING" id="573024.SAMN05216208_0966"/>
<dbReference type="OrthoDB" id="9804920at2"/>
<dbReference type="GO" id="GO:0070573">
    <property type="term" value="F:metallodipeptidase activity"/>
    <property type="evidence" value="ECO:0007669"/>
    <property type="project" value="InterPro"/>
</dbReference>
<dbReference type="Pfam" id="PF01244">
    <property type="entry name" value="Peptidase_M19"/>
    <property type="match status" value="1"/>
</dbReference>
<protein>
    <submittedName>
        <fullName evidence="1">Zn-dependent dipeptidase, dipeptidase homolog</fullName>
    </submittedName>
</protein>
<name>A0A1N7FM26_9RHOB</name>
<sequence>MTSFAPRIDCLQYANWSEKIFREMRAGGLDAVHVTIAYHENFRETVLNIERWNRWFEQFPDLIMKGRWAGDVRAARESGRTAIFFGFQNPSPIEDDIGLVEVLHDLGARFMQLSYNNQSLLATGCYEAEDPGITRMGREVIKEMNRVGLVVDMSHSADRSTIEAADLSQRPITITHANLHSWQPALRNKRDDVIRAVTQNGGMMGFSAYPHHLKGKSDCTLRDFCEMIARAAEQFGAEHFGIGTDLCQDQPDSVVEWMRVGRWTKEIDYGEGSAAAPGFPPQPDWFKDNRDFPNFEAGLRDIGFDQAEIAGLMGGNWLRFFEENFIPRGFTAESAGN</sequence>
<dbReference type="SUPFAM" id="SSF51556">
    <property type="entry name" value="Metallo-dependent hydrolases"/>
    <property type="match status" value="1"/>
</dbReference>
<keyword evidence="2" id="KW-1185">Reference proteome</keyword>
<dbReference type="AlphaFoldDB" id="A0A1N7FM26"/>
<dbReference type="GO" id="GO:0006508">
    <property type="term" value="P:proteolysis"/>
    <property type="evidence" value="ECO:0007669"/>
    <property type="project" value="InterPro"/>
</dbReference>
<dbReference type="PANTHER" id="PTHR10443:SF12">
    <property type="entry name" value="DIPEPTIDASE"/>
    <property type="match status" value="1"/>
</dbReference>
<dbReference type="PANTHER" id="PTHR10443">
    <property type="entry name" value="MICROSOMAL DIPEPTIDASE"/>
    <property type="match status" value="1"/>
</dbReference>
<dbReference type="Proteomes" id="UP000186019">
    <property type="component" value="Unassembled WGS sequence"/>
</dbReference>
<dbReference type="InterPro" id="IPR008257">
    <property type="entry name" value="Pept_M19"/>
</dbReference>
<evidence type="ECO:0000313" key="1">
    <source>
        <dbReference type="EMBL" id="SIS01422.1"/>
    </source>
</evidence>
<dbReference type="EMBL" id="FTNV01000001">
    <property type="protein sequence ID" value="SIS01422.1"/>
    <property type="molecule type" value="Genomic_DNA"/>
</dbReference>
<proteinExistence type="predicted"/>
<dbReference type="Gene3D" id="3.20.20.140">
    <property type="entry name" value="Metal-dependent hydrolases"/>
    <property type="match status" value="1"/>
</dbReference>
<dbReference type="PROSITE" id="PS51365">
    <property type="entry name" value="RENAL_DIPEPTIDASE_2"/>
    <property type="match status" value="1"/>
</dbReference>
<accession>A0A1N7FM26</accession>
<dbReference type="RefSeq" id="WP_076531780.1">
    <property type="nucleotide sequence ID" value="NZ_CANNEL010000001.1"/>
</dbReference>
<gene>
    <name evidence="1" type="ORF">SAMN05421666_1170</name>
</gene>
<organism evidence="1 2">
    <name type="scientific">Roseovarius nanhaiticus</name>
    <dbReference type="NCBI Taxonomy" id="573024"/>
    <lineage>
        <taxon>Bacteria</taxon>
        <taxon>Pseudomonadati</taxon>
        <taxon>Pseudomonadota</taxon>
        <taxon>Alphaproteobacteria</taxon>
        <taxon>Rhodobacterales</taxon>
        <taxon>Roseobacteraceae</taxon>
        <taxon>Roseovarius</taxon>
    </lineage>
</organism>